<dbReference type="EMBL" id="CP020772">
    <property type="protein sequence ID" value="ARI78877.1"/>
    <property type="molecule type" value="Genomic_DNA"/>
</dbReference>
<organism evidence="1 2">
    <name type="scientific">Halobacillus mangrovi</name>
    <dbReference type="NCBI Taxonomy" id="402384"/>
    <lineage>
        <taxon>Bacteria</taxon>
        <taxon>Bacillati</taxon>
        <taxon>Bacillota</taxon>
        <taxon>Bacilli</taxon>
        <taxon>Bacillales</taxon>
        <taxon>Bacillaceae</taxon>
        <taxon>Halobacillus</taxon>
    </lineage>
</organism>
<keyword evidence="2" id="KW-1185">Reference proteome</keyword>
<dbReference type="InterPro" id="IPR047705">
    <property type="entry name" value="AimR-like"/>
</dbReference>
<dbReference type="NCBIfam" id="NF038310">
    <property type="entry name" value="lysogeny_AimR"/>
    <property type="match status" value="1"/>
</dbReference>
<protein>
    <submittedName>
        <fullName evidence="1">Uncharacterized protein</fullName>
    </submittedName>
</protein>
<dbReference type="KEGG" id="hmn:HM131_19515"/>
<accession>A0A1W6A057</accession>
<dbReference type="STRING" id="402384.HM131_19515"/>
<name>A0A1W6A057_9BACI</name>
<gene>
    <name evidence="1" type="ORF">HM131_19515</name>
</gene>
<sequence>MVNHQMIEPSPLHRLQMNHTSQLYEVYSSYLEDHSRELAMHLTKKYCLNEKPKSIEDQIAFLEFLYMNDFFSELELLVHSREFDSNVSMLYRLLMKRKHKAVTELQFKKIKALKFSHPTLRCLHMFIIVHFYYDSKQYTGLDKYLEVCDQALSTINEPLLYYYLKLRFNELLFQHYWKTNNPLLANRYAYKIINSELSSRKICNMYHELALCNLYKGYQYSIHNATIALELANKNLLTHTAKMIKHHTIPFISAFHCQTENISTPDPIETAHLAIAENNFKTAENILSQLDGLTPLQECYLGAATNSKGRLVRAHHRFIHELGDQFYAQIPIIYIERYLNRLQNC</sequence>
<dbReference type="Proteomes" id="UP000192527">
    <property type="component" value="Chromosome"/>
</dbReference>
<evidence type="ECO:0000313" key="1">
    <source>
        <dbReference type="EMBL" id="ARI78877.1"/>
    </source>
</evidence>
<evidence type="ECO:0000313" key="2">
    <source>
        <dbReference type="Proteomes" id="UP000192527"/>
    </source>
</evidence>
<reference evidence="1 2" key="1">
    <citation type="submission" date="2017-04" db="EMBL/GenBank/DDBJ databases">
        <title>The whole genome sequencing and assembly of Halobacillus mangrovi strain.</title>
        <authorList>
            <person name="Lee S.-J."/>
            <person name="Park M.-K."/>
            <person name="Kim J.-Y."/>
            <person name="Lee Y.-J."/>
            <person name="Yi H."/>
            <person name="Bahn Y.-S."/>
            <person name="Kim J.F."/>
            <person name="Lee D.-W."/>
        </authorList>
    </citation>
    <scope>NUCLEOTIDE SEQUENCE [LARGE SCALE GENOMIC DNA]</scope>
    <source>
        <strain evidence="1 2">KTB 131</strain>
    </source>
</reference>
<proteinExistence type="predicted"/>
<dbReference type="Pfam" id="PF22871">
    <property type="entry name" value="AimR"/>
    <property type="match status" value="1"/>
</dbReference>
<dbReference type="AlphaFoldDB" id="A0A1W6A057"/>
<dbReference type="RefSeq" id="WP_085031356.1">
    <property type="nucleotide sequence ID" value="NZ_CP020772.1"/>
</dbReference>